<dbReference type="RefSeq" id="WP_116267554.1">
    <property type="nucleotide sequence ID" value="NZ_BQLA01000158.1"/>
</dbReference>
<protein>
    <submittedName>
        <fullName evidence="2">Uncharacterized protein</fullName>
    </submittedName>
</protein>
<dbReference type="EMBL" id="PEDF01000201">
    <property type="protein sequence ID" value="RFZ33166.1"/>
    <property type="molecule type" value="Genomic_DNA"/>
</dbReference>
<organism evidence="2 3">
    <name type="scientific">Mycobacterium marinum</name>
    <dbReference type="NCBI Taxonomy" id="1781"/>
    <lineage>
        <taxon>Bacteria</taxon>
        <taxon>Bacillati</taxon>
        <taxon>Actinomycetota</taxon>
        <taxon>Actinomycetes</taxon>
        <taxon>Mycobacteriales</taxon>
        <taxon>Mycobacteriaceae</taxon>
        <taxon>Mycobacterium</taxon>
        <taxon>Mycobacterium ulcerans group</taxon>
    </lineage>
</organism>
<name>A0A3E2MP29_MYCMR</name>
<feature type="region of interest" description="Disordered" evidence="1">
    <location>
        <begin position="39"/>
        <end position="61"/>
    </location>
</feature>
<dbReference type="Proteomes" id="UP000257451">
    <property type="component" value="Unassembled WGS sequence"/>
</dbReference>
<sequence>MGADDIRSGPAVSTYNQHHVIDATPAHVVTTITFDAAVATPTCGDDPTTATVSEHTRSERN</sequence>
<evidence type="ECO:0000313" key="3">
    <source>
        <dbReference type="Proteomes" id="UP000257451"/>
    </source>
</evidence>
<reference evidence="2 3" key="1">
    <citation type="journal article" date="2018" name="Sci. Rep.">
        <title>Extensive genomic diversity among Mycobacterium marinum strains revealed by whole genome sequencing.</title>
        <authorList>
            <person name="Das S."/>
            <person name="Pettersson B.M."/>
            <person name="Behra P.R."/>
            <person name="Mallick A."/>
            <person name="Cheramie M."/>
            <person name="Ramesh M."/>
            <person name="Shirreff L."/>
            <person name="DuCote T."/>
            <person name="Dasgupta S."/>
            <person name="Ennis D.G."/>
            <person name="Kirsebom L.A."/>
        </authorList>
    </citation>
    <scope>NUCLEOTIDE SEQUENCE [LARGE SCALE GENOMIC DNA]</scope>
    <source>
        <strain evidence="2 3">Davis1</strain>
    </source>
</reference>
<gene>
    <name evidence="2" type="ORF">DAVIS_04998</name>
</gene>
<dbReference type="AlphaFoldDB" id="A0A3E2MP29"/>
<proteinExistence type="predicted"/>
<evidence type="ECO:0000313" key="2">
    <source>
        <dbReference type="EMBL" id="RFZ33166.1"/>
    </source>
</evidence>
<comment type="caution">
    <text evidence="2">The sequence shown here is derived from an EMBL/GenBank/DDBJ whole genome shotgun (WGS) entry which is preliminary data.</text>
</comment>
<evidence type="ECO:0000256" key="1">
    <source>
        <dbReference type="SAM" id="MobiDB-lite"/>
    </source>
</evidence>
<accession>A0A3E2MP29</accession>